<dbReference type="Gene3D" id="3.30.750.170">
    <property type="match status" value="1"/>
</dbReference>
<keyword evidence="6" id="KW-0378">Hydrolase</keyword>
<sequence>MNIKKYLFAAALGSLTLATSCRTEDPAPQPTPTPTPTPPTATVDPVNEFVWKAMNSWYYWQANVPSLADSYKNDAAKYAALLNGKTPDKLFYGSLLYEYGKTDRFSWIENNNKIIEASARTAEVESITGLELSLFPKGGGSANYVALVNYVVPGSSGANAGVKRGDVITKINGAYLTKANYGGLFGDSFTITRAETATSAVVGNAYVVTTTDKNENIPIVKTSIDENPIAFYKVFEMGGKKIGYLVYNGFKIDYNDELNAQFAKMKADGITDLILDLRYNGGGSLTSASGLATMISGNTSSNYVYMEYNSKHTNWNGYDPLSPNIDIYNVVNGHPDKTGTQPINTVALPKVYVLVSYQTASASELTVIALNKIIPVETIGYVTVGKFVGSHTLYDSPNDNWISYEKRNTSHNWKLQPITFKYYNSAREPHPTVTYSDGTVEEGILPKSENRIHPYQWIGNVKEFGATTDPELKRALELITGQPVSRMAVPFVETTQKVISQEKNTSGLHIDDINDYLRRKRN</sequence>
<dbReference type="GO" id="GO:0030288">
    <property type="term" value="C:outer membrane-bounded periplasmic space"/>
    <property type="evidence" value="ECO:0007669"/>
    <property type="project" value="TreeGrafter"/>
</dbReference>
<dbReference type="InterPro" id="IPR041489">
    <property type="entry name" value="PDZ_6"/>
</dbReference>
<dbReference type="InterPro" id="IPR041613">
    <property type="entry name" value="Pept_S41_N"/>
</dbReference>
<reference evidence="7" key="1">
    <citation type="submission" date="2018-11" db="EMBL/GenBank/DDBJ databases">
        <title>Proposal to divide the Flavobacteriaceae and reorganize its genera based on Amino Acid Identity values calculated from whole genome sequences.</title>
        <authorList>
            <person name="Nicholson A.C."/>
            <person name="Gulvik C.A."/>
            <person name="Whitney A.M."/>
            <person name="Humrighouse B.W."/>
            <person name="Bell M."/>
            <person name="Holmes B."/>
            <person name="Steigerwalt A.B."/>
            <person name="Villarma A."/>
            <person name="Sheth M."/>
            <person name="Batra D."/>
            <person name="Pryor J."/>
            <person name="Bernardet J.-F."/>
            <person name="Hugo C."/>
            <person name="Kampfer P."/>
            <person name="Newman J.D."/>
            <person name="McQuiston J.R."/>
        </authorList>
    </citation>
    <scope>NUCLEOTIDE SEQUENCE [LARGE SCALE GENOMIC DNA]</scope>
    <source>
        <strain evidence="7">H4753</strain>
    </source>
</reference>
<dbReference type="GO" id="GO:0008236">
    <property type="term" value="F:serine-type peptidase activity"/>
    <property type="evidence" value="ECO:0007669"/>
    <property type="project" value="InterPro"/>
</dbReference>
<dbReference type="Pfam" id="PF03572">
    <property type="entry name" value="Peptidase_S41"/>
    <property type="match status" value="1"/>
</dbReference>
<feature type="signal peptide" evidence="2">
    <location>
        <begin position="1"/>
        <end position="23"/>
    </location>
</feature>
<evidence type="ECO:0000259" key="5">
    <source>
        <dbReference type="Pfam" id="PF18294"/>
    </source>
</evidence>
<feature type="domain" description="Peptidase S41 N-terminal" evidence="5">
    <location>
        <begin position="46"/>
        <end position="107"/>
    </location>
</feature>
<dbReference type="Pfam" id="PF17820">
    <property type="entry name" value="PDZ_6"/>
    <property type="match status" value="1"/>
</dbReference>
<dbReference type="Gene3D" id="2.30.42.10">
    <property type="match status" value="1"/>
</dbReference>
<evidence type="ECO:0000259" key="4">
    <source>
        <dbReference type="Pfam" id="PF17820"/>
    </source>
</evidence>
<dbReference type="SUPFAM" id="SSF52096">
    <property type="entry name" value="ClpP/crotonase"/>
    <property type="match status" value="1"/>
</dbReference>
<protein>
    <submittedName>
        <fullName evidence="6">Protease</fullName>
    </submittedName>
</protein>
<keyword evidence="6" id="KW-0645">Protease</keyword>
<dbReference type="InterPro" id="IPR005151">
    <property type="entry name" value="Tail-specific_protease"/>
</dbReference>
<proteinExistence type="predicted"/>
<organism evidence="6 7">
    <name type="scientific">Chryseobacterium taklimakanense</name>
    <dbReference type="NCBI Taxonomy" id="536441"/>
    <lineage>
        <taxon>Bacteria</taxon>
        <taxon>Pseudomonadati</taxon>
        <taxon>Bacteroidota</taxon>
        <taxon>Flavobacteriia</taxon>
        <taxon>Flavobacteriales</taxon>
        <taxon>Weeksellaceae</taxon>
        <taxon>Chryseobacterium group</taxon>
        <taxon>Chryseobacterium</taxon>
    </lineage>
</organism>
<evidence type="ECO:0000313" key="7">
    <source>
        <dbReference type="Proteomes" id="UP000282297"/>
    </source>
</evidence>
<dbReference type="PANTHER" id="PTHR32060">
    <property type="entry name" value="TAIL-SPECIFIC PROTEASE"/>
    <property type="match status" value="1"/>
</dbReference>
<dbReference type="InterPro" id="IPR036034">
    <property type="entry name" value="PDZ_sf"/>
</dbReference>
<evidence type="ECO:0000313" key="6">
    <source>
        <dbReference type="EMBL" id="AZI19414.1"/>
    </source>
</evidence>
<dbReference type="GO" id="GO:0004175">
    <property type="term" value="F:endopeptidase activity"/>
    <property type="evidence" value="ECO:0007669"/>
    <property type="project" value="TreeGrafter"/>
</dbReference>
<gene>
    <name evidence="6" type="ORF">EIH08_00575</name>
</gene>
<feature type="region of interest" description="Disordered" evidence="1">
    <location>
        <begin position="21"/>
        <end position="42"/>
    </location>
</feature>
<feature type="domain" description="Tail specific protease" evidence="3">
    <location>
        <begin position="241"/>
        <end position="391"/>
    </location>
</feature>
<feature type="domain" description="PDZ" evidence="4">
    <location>
        <begin position="148"/>
        <end position="175"/>
    </location>
</feature>
<dbReference type="Proteomes" id="UP000282297">
    <property type="component" value="Chromosome"/>
</dbReference>
<evidence type="ECO:0000256" key="1">
    <source>
        <dbReference type="SAM" id="MobiDB-lite"/>
    </source>
</evidence>
<feature type="chain" id="PRO_5018319506" evidence="2">
    <location>
        <begin position="24"/>
        <end position="522"/>
    </location>
</feature>
<dbReference type="AlphaFoldDB" id="A0A3G8WML1"/>
<dbReference type="InterPro" id="IPR029045">
    <property type="entry name" value="ClpP/crotonase-like_dom_sf"/>
</dbReference>
<dbReference type="Pfam" id="PF18294">
    <property type="entry name" value="Pept_S41_N"/>
    <property type="match status" value="1"/>
</dbReference>
<dbReference type="EMBL" id="CP034171">
    <property type="protein sequence ID" value="AZI19414.1"/>
    <property type="molecule type" value="Genomic_DNA"/>
</dbReference>
<dbReference type="PROSITE" id="PS51257">
    <property type="entry name" value="PROKAR_LIPOPROTEIN"/>
    <property type="match status" value="1"/>
</dbReference>
<name>A0A3G8WML1_9FLAO</name>
<evidence type="ECO:0000259" key="3">
    <source>
        <dbReference type="Pfam" id="PF03572"/>
    </source>
</evidence>
<dbReference type="GO" id="GO:0007165">
    <property type="term" value="P:signal transduction"/>
    <property type="evidence" value="ECO:0007669"/>
    <property type="project" value="TreeGrafter"/>
</dbReference>
<feature type="compositionally biased region" description="Pro residues" evidence="1">
    <location>
        <begin position="27"/>
        <end position="39"/>
    </location>
</feature>
<dbReference type="CDD" id="cd07561">
    <property type="entry name" value="Peptidase_S41_CPP_like"/>
    <property type="match status" value="1"/>
</dbReference>
<dbReference type="GO" id="GO:0006508">
    <property type="term" value="P:proteolysis"/>
    <property type="evidence" value="ECO:0007669"/>
    <property type="project" value="UniProtKB-KW"/>
</dbReference>
<evidence type="ECO:0000256" key="2">
    <source>
        <dbReference type="SAM" id="SignalP"/>
    </source>
</evidence>
<keyword evidence="2" id="KW-0732">Signal</keyword>
<accession>A0A3G8WML1</accession>
<dbReference type="Gene3D" id="3.90.226.10">
    <property type="entry name" value="2-enoyl-CoA Hydratase, Chain A, domain 1"/>
    <property type="match status" value="1"/>
</dbReference>
<dbReference type="PANTHER" id="PTHR32060:SF30">
    <property type="entry name" value="CARBOXY-TERMINAL PROCESSING PROTEASE CTPA"/>
    <property type="match status" value="1"/>
</dbReference>
<dbReference type="SUPFAM" id="SSF50156">
    <property type="entry name" value="PDZ domain-like"/>
    <property type="match status" value="1"/>
</dbReference>